<dbReference type="EMBL" id="MBAD02000461">
    <property type="protein sequence ID" value="RLN67352.1"/>
    <property type="molecule type" value="Genomic_DNA"/>
</dbReference>
<evidence type="ECO:0000313" key="6">
    <source>
        <dbReference type="EMBL" id="RLN67942.1"/>
    </source>
</evidence>
<evidence type="ECO:0000313" key="8">
    <source>
        <dbReference type="Proteomes" id="UP000284657"/>
    </source>
</evidence>
<feature type="compositionally biased region" description="Basic and acidic residues" evidence="4">
    <location>
        <begin position="456"/>
        <end position="466"/>
    </location>
</feature>
<feature type="compositionally biased region" description="Acidic residues" evidence="4">
    <location>
        <begin position="153"/>
        <end position="162"/>
    </location>
</feature>
<dbReference type="OrthoDB" id="63589at2759"/>
<evidence type="ECO:0000256" key="3">
    <source>
        <dbReference type="ARBA" id="ARBA00029509"/>
    </source>
</evidence>
<dbReference type="PANTHER" id="PTHR13091:SF0">
    <property type="entry name" value="NONSENSE-MEDIATED MRNA DECAY FACTOR SMG8"/>
    <property type="match status" value="1"/>
</dbReference>
<feature type="region of interest" description="Disordered" evidence="4">
    <location>
        <begin position="177"/>
        <end position="215"/>
    </location>
</feature>
<feature type="region of interest" description="Disordered" evidence="4">
    <location>
        <begin position="265"/>
        <end position="328"/>
    </location>
</feature>
<feature type="compositionally biased region" description="Acidic residues" evidence="4">
    <location>
        <begin position="33"/>
        <end position="48"/>
    </location>
</feature>
<feature type="compositionally biased region" description="Basic residues" evidence="4">
    <location>
        <begin position="293"/>
        <end position="308"/>
    </location>
</feature>
<feature type="region of interest" description="Disordered" evidence="4">
    <location>
        <begin position="138"/>
        <end position="164"/>
    </location>
</feature>
<dbReference type="GO" id="GO:0000184">
    <property type="term" value="P:nuclear-transcribed mRNA catabolic process, nonsense-mediated decay"/>
    <property type="evidence" value="ECO:0007669"/>
    <property type="project" value="UniProtKB-KW"/>
</dbReference>
<sequence>MASALMAFVQGLGVEKQDEDTQEKKEGPMKDDNEVDEAEDDMFEDSDYDKEPSPQKTPTLLDVAKQEASPSLMQVAKSLQVEDAQLYQDQPKPTTLTQLAAELNQEEHDREADKVQRALDAASNEVRAERVAQRSEQVASGLKAAVEEQQQQYDDEEFEEDAASVRAAAETLAASVAKAKAKSVGQRSPNRSQARAPSKGKGFISTPSTSKLEMQRAMQDKLSAFQLQQLSITQRRLFLASLAQASGNNNDKPKKRVANREALNELAKDKFTRQRQKQKPQREFARLDDNRHCRFTPRLHNSSSKKKVSINDSDDEDGPGSRDAVIRRNEDFSDVADEFLTRMEEFQHNRKERLREQQEEYDRREALSCGPESADDTKKTWDEVRDEFLGRMQLDLQYREMSRAAIWEEIQHECSFSPSISRRAQQLELGDFDERLRRDLDDRRLRQEQFAARMEAARAREHDFHHRPASTKSKHLAPSTSFQERLRQDLEKRRARGAKAAKGRAPTRRQSIAEDIEQTPQTEAQRLREEVDSFEREKLKMQALLYSSCNMLFVLREDARVTTTVLKEVRALAVEKTQLLSSVTSSAKHSKRDGGHSKGSSSLSTGSGNAFAPGRCVPLVMYVVPAPDEIWDATLKMQGSTGQARSATVAYCKALEGRLTTLFRSLRGSTVGSVRMRDALSAANLSKERRVFNMDPAHSVVVVSRRTATSDGRAEAQLEDLLDALDAEISIDDILADDSLLQPLEDDDNGFQRIHQYLQKYLNLLFVGTGGSNKDGGRTELLTPSQWLKGFHALAKANRQ</sequence>
<evidence type="ECO:0000313" key="7">
    <source>
        <dbReference type="Proteomes" id="UP000277300"/>
    </source>
</evidence>
<reference evidence="7 8" key="1">
    <citation type="submission" date="2018-07" db="EMBL/GenBank/DDBJ databases">
        <title>Genome sequencing of oomycete isolates from Chile give support for New Zealand origin for Phytophthora kernoviae and make available the first Nothophytophthora sp. genome.</title>
        <authorList>
            <person name="Studholme D.J."/>
            <person name="Sanfuentes E."/>
            <person name="Panda P."/>
            <person name="Hill R."/>
            <person name="Sambles C."/>
            <person name="Grant M."/>
            <person name="Williams N.M."/>
            <person name="Mcdougal R.L."/>
        </authorList>
    </citation>
    <scope>NUCLEOTIDE SEQUENCE [LARGE SCALE GENOMIC DNA]</scope>
    <source>
        <strain evidence="6">Chile6</strain>
        <strain evidence="5">Chile7</strain>
    </source>
</reference>
<dbReference type="EMBL" id="MBDO02000018">
    <property type="protein sequence ID" value="RLN67942.1"/>
    <property type="molecule type" value="Genomic_DNA"/>
</dbReference>
<feature type="region of interest" description="Disordered" evidence="4">
    <location>
        <begin position="456"/>
        <end position="484"/>
    </location>
</feature>
<comment type="caution">
    <text evidence="6">The sequence shown here is derived from an EMBL/GenBank/DDBJ whole genome shotgun (WGS) entry which is preliminary data.</text>
</comment>
<evidence type="ECO:0000313" key="5">
    <source>
        <dbReference type="EMBL" id="RLN67352.1"/>
    </source>
</evidence>
<dbReference type="Proteomes" id="UP000277300">
    <property type="component" value="Unassembled WGS sequence"/>
</dbReference>
<accession>A0A3F2S221</accession>
<evidence type="ECO:0000256" key="2">
    <source>
        <dbReference type="ARBA" id="ARBA00023161"/>
    </source>
</evidence>
<protein>
    <recommendedName>
        <fullName evidence="3">Nonsense-mediated mRNA decay factor SMG8</fullName>
    </recommendedName>
</protein>
<feature type="region of interest" description="Disordered" evidence="4">
    <location>
        <begin position="583"/>
        <end position="607"/>
    </location>
</feature>
<feature type="compositionally biased region" description="Polar residues" evidence="4">
    <location>
        <begin position="185"/>
        <end position="195"/>
    </location>
</feature>
<proteinExistence type="inferred from homology"/>
<feature type="compositionally biased region" description="Low complexity" evidence="4">
    <location>
        <begin position="598"/>
        <end position="607"/>
    </location>
</feature>
<dbReference type="AlphaFoldDB" id="A0A3F2S221"/>
<dbReference type="PANTHER" id="PTHR13091">
    <property type="entry name" value="AMPLIFIED IN BREAST CANCER 2-RELATED"/>
    <property type="match status" value="1"/>
</dbReference>
<feature type="compositionally biased region" description="Basic and acidic residues" evidence="4">
    <location>
        <begin position="22"/>
        <end position="32"/>
    </location>
</feature>
<feature type="region of interest" description="Disordered" evidence="4">
    <location>
        <begin position="348"/>
        <end position="377"/>
    </location>
</feature>
<evidence type="ECO:0000256" key="1">
    <source>
        <dbReference type="ARBA" id="ARBA00006443"/>
    </source>
</evidence>
<gene>
    <name evidence="5" type="ORF">BBJ29_003086</name>
    <name evidence="6" type="ORF">BBP00_00001346</name>
</gene>
<comment type="similarity">
    <text evidence="1">Belongs to the SMG8 family.</text>
</comment>
<dbReference type="Proteomes" id="UP000284657">
    <property type="component" value="Unassembled WGS sequence"/>
</dbReference>
<feature type="region of interest" description="Disordered" evidence="4">
    <location>
        <begin position="1"/>
        <end position="68"/>
    </location>
</feature>
<name>A0A3F2S221_9STRA</name>
<keyword evidence="2" id="KW-0866">Nonsense-mediated mRNA decay</keyword>
<feature type="compositionally biased region" description="Basic and acidic residues" evidence="4">
    <location>
        <begin position="280"/>
        <end position="292"/>
    </location>
</feature>
<feature type="compositionally biased region" description="Basic and acidic residues" evidence="4">
    <location>
        <begin position="348"/>
        <end position="366"/>
    </location>
</feature>
<evidence type="ECO:0000256" key="4">
    <source>
        <dbReference type="SAM" id="MobiDB-lite"/>
    </source>
</evidence>
<dbReference type="InterPro" id="IPR019354">
    <property type="entry name" value="SMG8-like"/>
</dbReference>
<organism evidence="6 7">
    <name type="scientific">Phytophthora kernoviae</name>
    <dbReference type="NCBI Taxonomy" id="325452"/>
    <lineage>
        <taxon>Eukaryota</taxon>
        <taxon>Sar</taxon>
        <taxon>Stramenopiles</taxon>
        <taxon>Oomycota</taxon>
        <taxon>Peronosporomycetes</taxon>
        <taxon>Peronosporales</taxon>
        <taxon>Peronosporaceae</taxon>
        <taxon>Phytophthora</taxon>
    </lineage>
</organism>